<feature type="DNA-binding region" description="H-T-H motif" evidence="4">
    <location>
        <begin position="19"/>
        <end position="38"/>
    </location>
</feature>
<dbReference type="AlphaFoldDB" id="A0A1G9WS02"/>
<evidence type="ECO:0000313" key="6">
    <source>
        <dbReference type="EMBL" id="SDM87250.1"/>
    </source>
</evidence>
<dbReference type="EMBL" id="FNHG01000027">
    <property type="protein sequence ID" value="SDM87250.1"/>
    <property type="molecule type" value="Genomic_DNA"/>
</dbReference>
<dbReference type="InterPro" id="IPR050109">
    <property type="entry name" value="HTH-type_TetR-like_transc_reg"/>
</dbReference>
<dbReference type="InterPro" id="IPR009057">
    <property type="entry name" value="Homeodomain-like_sf"/>
</dbReference>
<dbReference type="InterPro" id="IPR001647">
    <property type="entry name" value="HTH_TetR"/>
</dbReference>
<keyword evidence="7" id="KW-1185">Reference proteome</keyword>
<dbReference type="InterPro" id="IPR025996">
    <property type="entry name" value="MT1864/Rv1816-like_C"/>
</dbReference>
<dbReference type="PANTHER" id="PTHR30055:SF234">
    <property type="entry name" value="HTH-TYPE TRANSCRIPTIONAL REGULATOR BETI"/>
    <property type="match status" value="1"/>
</dbReference>
<evidence type="ECO:0000256" key="1">
    <source>
        <dbReference type="ARBA" id="ARBA00023015"/>
    </source>
</evidence>
<dbReference type="Pfam" id="PF13305">
    <property type="entry name" value="TetR_C_33"/>
    <property type="match status" value="1"/>
</dbReference>
<proteinExistence type="predicted"/>
<evidence type="ECO:0000313" key="7">
    <source>
        <dbReference type="Proteomes" id="UP000199759"/>
    </source>
</evidence>
<accession>A0A1G9WS02</accession>
<feature type="domain" description="HTH tetR-type" evidence="5">
    <location>
        <begin position="1"/>
        <end position="56"/>
    </location>
</feature>
<dbReference type="PRINTS" id="PR00455">
    <property type="entry name" value="HTHTETR"/>
</dbReference>
<organism evidence="6 7">
    <name type="scientific">Maricaulis salignorans</name>
    <dbReference type="NCBI Taxonomy" id="144026"/>
    <lineage>
        <taxon>Bacteria</taxon>
        <taxon>Pseudomonadati</taxon>
        <taxon>Pseudomonadota</taxon>
        <taxon>Alphaproteobacteria</taxon>
        <taxon>Maricaulales</taxon>
        <taxon>Maricaulaceae</taxon>
        <taxon>Maricaulis</taxon>
    </lineage>
</organism>
<dbReference type="Proteomes" id="UP000199759">
    <property type="component" value="Unassembled WGS sequence"/>
</dbReference>
<evidence type="ECO:0000259" key="5">
    <source>
        <dbReference type="PROSITE" id="PS50977"/>
    </source>
</evidence>
<gene>
    <name evidence="6" type="ORF">SAMN04488568_12720</name>
</gene>
<dbReference type="GO" id="GO:0000976">
    <property type="term" value="F:transcription cis-regulatory region binding"/>
    <property type="evidence" value="ECO:0007669"/>
    <property type="project" value="TreeGrafter"/>
</dbReference>
<keyword evidence="3" id="KW-0804">Transcription</keyword>
<dbReference type="GO" id="GO:0003700">
    <property type="term" value="F:DNA-binding transcription factor activity"/>
    <property type="evidence" value="ECO:0007669"/>
    <property type="project" value="TreeGrafter"/>
</dbReference>
<evidence type="ECO:0000256" key="2">
    <source>
        <dbReference type="ARBA" id="ARBA00023125"/>
    </source>
</evidence>
<keyword evidence="2 4" id="KW-0238">DNA-binding</keyword>
<dbReference type="PANTHER" id="PTHR30055">
    <property type="entry name" value="HTH-TYPE TRANSCRIPTIONAL REGULATOR RUTR"/>
    <property type="match status" value="1"/>
</dbReference>
<protein>
    <submittedName>
        <fullName evidence="6">DNA-binding transcriptional regulator, AcrR family</fullName>
    </submittedName>
</protein>
<reference evidence="6 7" key="1">
    <citation type="submission" date="2016-10" db="EMBL/GenBank/DDBJ databases">
        <authorList>
            <person name="de Groot N.N."/>
        </authorList>
    </citation>
    <scope>NUCLEOTIDE SEQUENCE [LARGE SCALE GENOMIC DNA]</scope>
    <source>
        <strain evidence="6 7">DSM 16077</strain>
    </source>
</reference>
<dbReference type="SUPFAM" id="SSF46689">
    <property type="entry name" value="Homeodomain-like"/>
    <property type="match status" value="1"/>
</dbReference>
<keyword evidence="1" id="KW-0805">Transcription regulation</keyword>
<dbReference type="Pfam" id="PF00440">
    <property type="entry name" value="TetR_N"/>
    <property type="match status" value="1"/>
</dbReference>
<evidence type="ECO:0000256" key="4">
    <source>
        <dbReference type="PROSITE-ProRule" id="PRU00335"/>
    </source>
</evidence>
<name>A0A1G9WS02_9PROT</name>
<dbReference type="STRING" id="144026.SAMN04488568_12720"/>
<dbReference type="InterPro" id="IPR036271">
    <property type="entry name" value="Tet_transcr_reg_TetR-rel_C_sf"/>
</dbReference>
<dbReference type="PROSITE" id="PS50977">
    <property type="entry name" value="HTH_TETR_2"/>
    <property type="match status" value="1"/>
</dbReference>
<dbReference type="Gene3D" id="1.10.357.10">
    <property type="entry name" value="Tetracycline Repressor, domain 2"/>
    <property type="match status" value="1"/>
</dbReference>
<sequence>MALQAARVLLAEQGLNGLQARAIARKAGLSVGSIYKLFGDIDALVRFLNLETHQEFSAHHRAALAAISPDESDVETRLMVLARAYLDFVLANSARWEAVLHGSRRTDTSRPADYVQSEDNLFAIVESVIADVPGFAGPGQRARAARALWASVHGIVSLTLANSRGSDPAAEAMAQIGVILGAVIRDASAAQ</sequence>
<dbReference type="SUPFAM" id="SSF48498">
    <property type="entry name" value="Tetracyclin repressor-like, C-terminal domain"/>
    <property type="match status" value="1"/>
</dbReference>
<evidence type="ECO:0000256" key="3">
    <source>
        <dbReference type="ARBA" id="ARBA00023163"/>
    </source>
</evidence>